<dbReference type="GO" id="GO:0005829">
    <property type="term" value="C:cytosol"/>
    <property type="evidence" value="ECO:0007669"/>
    <property type="project" value="TreeGrafter"/>
</dbReference>
<dbReference type="Gene3D" id="3.40.449.10">
    <property type="entry name" value="Phosphoenolpyruvate Carboxykinase, domain 1"/>
    <property type="match status" value="1"/>
</dbReference>
<evidence type="ECO:0000256" key="1">
    <source>
        <dbReference type="ARBA" id="ARBA00004742"/>
    </source>
</evidence>
<feature type="signal peptide" evidence="10">
    <location>
        <begin position="1"/>
        <end position="21"/>
    </location>
</feature>
<keyword evidence="10" id="KW-0732">Signal</keyword>
<dbReference type="SUPFAM" id="SSF53795">
    <property type="entry name" value="PEP carboxykinase-like"/>
    <property type="match status" value="1"/>
</dbReference>
<gene>
    <name evidence="11" type="ORF">HAKA00212_LOCUS18594</name>
    <name evidence="12" type="ORF">HAKA00212_LOCUS18595</name>
</gene>
<dbReference type="Gene3D" id="2.170.8.10">
    <property type="entry name" value="Phosphoenolpyruvate Carboxykinase, domain 2"/>
    <property type="match status" value="1"/>
</dbReference>
<evidence type="ECO:0000256" key="10">
    <source>
        <dbReference type="SAM" id="SignalP"/>
    </source>
</evidence>
<keyword evidence="8" id="KW-0456">Lyase</keyword>
<dbReference type="PANTHER" id="PTHR30031:SF0">
    <property type="entry name" value="PHOSPHOENOLPYRUVATE CARBOXYKINASE (ATP)"/>
    <property type="match status" value="1"/>
</dbReference>
<dbReference type="EC" id="4.1.1.49" evidence="3"/>
<sequence>MKWAKAAILIAAAMQPLETSAFRINSPVRIAAPKGGLRMSTMETFQSLGAEAKYGITTDIPIYRNLDYDELREHELRNGEGKIASNGCFYTDTAPWTGRSPAANVKTKQAPSADNMWWDSNQAISPEVWADLKKNSIDYINSGKPKQYYVFDGWCGTNPKSQKRIRVYTEWAWHSHFVRNMFVRPASDEEIANFEPDFTIINTCLTKNPKWEEHGLKTEDYVAFNIEERLAIIGGPQYGGEMKKGMFGIMNYLLPLDGIMTMHCSANKGHDGNTALFFGLSGTGKTTLSADPDRLLLGDDEHGWDEDGIFNFEGGCYAKTIDLTEENEPEIYRAIKKDALMENVWIDENGAPDYFNPSKTENGRVSYPLHHIPNHEPTGAGTHPKDCLFLTCDSFGVLPPIARLNNDQAMYHFLSGFTSKVAGTERGIVEPVPTFSPCFGGPFLTLHPTVYADLFKQKLEQHGTKVYLVNTGWTGGSYGTGSRMSIKATRACVSSILDGSTDDAEWEVDPVFGFEVPKALAGIPSEVLHPRESWEDKDAYDAQAVKLAGMFKDNFKKYTGPGFTDYTMGGPTI</sequence>
<keyword evidence="4" id="KW-0312">Gluconeogenesis</keyword>
<evidence type="ECO:0000313" key="12">
    <source>
        <dbReference type="EMBL" id="CAE0639779.1"/>
    </source>
</evidence>
<dbReference type="GO" id="GO:0006094">
    <property type="term" value="P:gluconeogenesis"/>
    <property type="evidence" value="ECO:0007669"/>
    <property type="project" value="UniProtKB-UniPathway"/>
</dbReference>
<accession>A0A6V1TI22</accession>
<dbReference type="Gene3D" id="3.90.228.20">
    <property type="match status" value="1"/>
</dbReference>
<comment type="catalytic activity">
    <reaction evidence="9">
        <text>oxaloacetate + ATP = phosphoenolpyruvate + ADP + CO2</text>
        <dbReference type="Rhea" id="RHEA:18617"/>
        <dbReference type="ChEBI" id="CHEBI:16452"/>
        <dbReference type="ChEBI" id="CHEBI:16526"/>
        <dbReference type="ChEBI" id="CHEBI:30616"/>
        <dbReference type="ChEBI" id="CHEBI:58702"/>
        <dbReference type="ChEBI" id="CHEBI:456216"/>
        <dbReference type="EC" id="4.1.1.49"/>
    </reaction>
</comment>
<evidence type="ECO:0000256" key="4">
    <source>
        <dbReference type="ARBA" id="ARBA00022432"/>
    </source>
</evidence>
<proteinExistence type="inferred from homology"/>
<dbReference type="PIRSF" id="PIRSF006294">
    <property type="entry name" value="PEP_crbxkin"/>
    <property type="match status" value="1"/>
</dbReference>
<dbReference type="HAMAP" id="MF_00453">
    <property type="entry name" value="PEPCK_ATP"/>
    <property type="match status" value="1"/>
</dbReference>
<keyword evidence="6" id="KW-0210">Decarboxylase</keyword>
<keyword evidence="7" id="KW-0067">ATP-binding</keyword>
<comment type="pathway">
    <text evidence="1">Carbohydrate biosynthesis; gluconeogenesis.</text>
</comment>
<evidence type="ECO:0000256" key="8">
    <source>
        <dbReference type="ARBA" id="ARBA00023239"/>
    </source>
</evidence>
<evidence type="ECO:0000256" key="7">
    <source>
        <dbReference type="ARBA" id="ARBA00022840"/>
    </source>
</evidence>
<dbReference type="NCBIfam" id="NF006820">
    <property type="entry name" value="PRK09344.1-2"/>
    <property type="match status" value="1"/>
</dbReference>
<dbReference type="GO" id="GO:0005524">
    <property type="term" value="F:ATP binding"/>
    <property type="evidence" value="ECO:0007669"/>
    <property type="project" value="UniProtKB-KW"/>
</dbReference>
<protein>
    <recommendedName>
        <fullName evidence="3">phosphoenolpyruvate carboxykinase (ATP)</fullName>
        <ecNumber evidence="3">4.1.1.49</ecNumber>
    </recommendedName>
</protein>
<dbReference type="GO" id="GO:0004612">
    <property type="term" value="F:phosphoenolpyruvate carboxykinase (ATP) activity"/>
    <property type="evidence" value="ECO:0007669"/>
    <property type="project" value="UniProtKB-EC"/>
</dbReference>
<dbReference type="NCBIfam" id="NF006821">
    <property type="entry name" value="PRK09344.1-3"/>
    <property type="match status" value="1"/>
</dbReference>
<organism evidence="11">
    <name type="scientific">Heterosigma akashiwo</name>
    <name type="common">Chromophytic alga</name>
    <name type="synonym">Heterosigma carterae</name>
    <dbReference type="NCBI Taxonomy" id="2829"/>
    <lineage>
        <taxon>Eukaryota</taxon>
        <taxon>Sar</taxon>
        <taxon>Stramenopiles</taxon>
        <taxon>Ochrophyta</taxon>
        <taxon>Raphidophyceae</taxon>
        <taxon>Chattonellales</taxon>
        <taxon>Chattonellaceae</taxon>
        <taxon>Heterosigma</taxon>
    </lineage>
</organism>
<dbReference type="EMBL" id="HBIU01040807">
    <property type="protein sequence ID" value="CAE0639778.1"/>
    <property type="molecule type" value="Transcribed_RNA"/>
</dbReference>
<dbReference type="Pfam" id="PF01293">
    <property type="entry name" value="PEPCK_ATP"/>
    <property type="match status" value="1"/>
</dbReference>
<evidence type="ECO:0000256" key="9">
    <source>
        <dbReference type="ARBA" id="ARBA00047371"/>
    </source>
</evidence>
<evidence type="ECO:0000256" key="3">
    <source>
        <dbReference type="ARBA" id="ARBA00012363"/>
    </source>
</evidence>
<dbReference type="InterPro" id="IPR013035">
    <property type="entry name" value="PEP_carboxykinase_C"/>
</dbReference>
<evidence type="ECO:0000256" key="6">
    <source>
        <dbReference type="ARBA" id="ARBA00022793"/>
    </source>
</evidence>
<dbReference type="SUPFAM" id="SSF68923">
    <property type="entry name" value="PEP carboxykinase N-terminal domain"/>
    <property type="match status" value="1"/>
</dbReference>
<feature type="chain" id="PRO_5035586266" description="phosphoenolpyruvate carboxykinase (ATP)" evidence="10">
    <location>
        <begin position="22"/>
        <end position="573"/>
    </location>
</feature>
<evidence type="ECO:0000256" key="2">
    <source>
        <dbReference type="ARBA" id="ARBA00006052"/>
    </source>
</evidence>
<dbReference type="InterPro" id="IPR008210">
    <property type="entry name" value="PEP_carboxykinase_N"/>
</dbReference>
<dbReference type="NCBIfam" id="TIGR00224">
    <property type="entry name" value="pckA"/>
    <property type="match status" value="1"/>
</dbReference>
<dbReference type="UniPathway" id="UPA00138"/>
<evidence type="ECO:0000313" key="11">
    <source>
        <dbReference type="EMBL" id="CAE0639778.1"/>
    </source>
</evidence>
<evidence type="ECO:0000256" key="5">
    <source>
        <dbReference type="ARBA" id="ARBA00022741"/>
    </source>
</evidence>
<reference evidence="11" key="1">
    <citation type="submission" date="2021-01" db="EMBL/GenBank/DDBJ databases">
        <authorList>
            <person name="Corre E."/>
            <person name="Pelletier E."/>
            <person name="Niang G."/>
            <person name="Scheremetjew M."/>
            <person name="Finn R."/>
            <person name="Kale V."/>
            <person name="Holt S."/>
            <person name="Cochrane G."/>
            <person name="Meng A."/>
            <person name="Brown T."/>
            <person name="Cohen L."/>
        </authorList>
    </citation>
    <scope>NUCLEOTIDE SEQUENCE</scope>
    <source>
        <strain evidence="11">CCMP3107</strain>
    </source>
</reference>
<dbReference type="EMBL" id="HBIU01040808">
    <property type="protein sequence ID" value="CAE0639779.1"/>
    <property type="molecule type" value="Transcribed_RNA"/>
</dbReference>
<keyword evidence="5" id="KW-0547">Nucleotide-binding</keyword>
<comment type="similarity">
    <text evidence="2">Belongs to the phosphoenolpyruvate carboxykinase (ATP) family.</text>
</comment>
<name>A0A6V1TI22_HETAK</name>
<dbReference type="PANTHER" id="PTHR30031">
    <property type="entry name" value="PHOSPHOENOLPYRUVATE CARBOXYKINASE ATP"/>
    <property type="match status" value="1"/>
</dbReference>
<dbReference type="InterPro" id="IPR001272">
    <property type="entry name" value="PEP_carboxykinase_ATP"/>
</dbReference>
<dbReference type="AlphaFoldDB" id="A0A6V1TI22"/>